<keyword evidence="4 7" id="KW-0808">Transferase</keyword>
<dbReference type="Pfam" id="PF01048">
    <property type="entry name" value="PNP_UDP_1"/>
    <property type="match status" value="1"/>
</dbReference>
<evidence type="ECO:0000259" key="6">
    <source>
        <dbReference type="Pfam" id="PF01048"/>
    </source>
</evidence>
<evidence type="ECO:0000313" key="8">
    <source>
        <dbReference type="Proteomes" id="UP000772186"/>
    </source>
</evidence>
<protein>
    <recommendedName>
        <fullName evidence="2">Uridine phosphorylase</fullName>
        <ecNumber evidence="1">2.4.2.3</ecNumber>
    </recommendedName>
</protein>
<dbReference type="InterPro" id="IPR000845">
    <property type="entry name" value="Nucleoside_phosphorylase_d"/>
</dbReference>
<evidence type="ECO:0000256" key="3">
    <source>
        <dbReference type="ARBA" id="ARBA00022676"/>
    </source>
</evidence>
<keyword evidence="3 7" id="KW-0328">Glycosyltransferase</keyword>
<dbReference type="EMBL" id="JAIQBY010000034">
    <property type="protein sequence ID" value="MBZ4195615.1"/>
    <property type="molecule type" value="Genomic_DNA"/>
</dbReference>
<comment type="caution">
    <text evidence="7">The sequence shown here is derived from an EMBL/GenBank/DDBJ whole genome shotgun (WGS) entry which is preliminary data.</text>
</comment>
<reference evidence="7 8" key="1">
    <citation type="submission" date="2021-09" db="EMBL/GenBank/DDBJ databases">
        <title>WGS of Mycoplasma sp. Zaradi2 strains.</title>
        <authorList>
            <person name="Spergser J."/>
        </authorList>
    </citation>
    <scope>NUCLEOTIDE SEQUENCE [LARGE SCALE GENOMIC DNA]</scope>
    <source>
        <strain evidence="7 8">1331</strain>
    </source>
</reference>
<feature type="domain" description="Nucleoside phosphorylase" evidence="6">
    <location>
        <begin position="14"/>
        <end position="227"/>
    </location>
</feature>
<dbReference type="InterPro" id="IPR035994">
    <property type="entry name" value="Nucleoside_phosphorylase_sf"/>
</dbReference>
<keyword evidence="8" id="KW-1185">Reference proteome</keyword>
<evidence type="ECO:0000256" key="2">
    <source>
        <dbReference type="ARBA" id="ARBA00021980"/>
    </source>
</evidence>
<dbReference type="RefSeq" id="WP_205517545.1">
    <property type="nucleotide sequence ID" value="NZ_CP070479.1"/>
</dbReference>
<name>A0A953T531_9MOLU</name>
<organism evidence="7 8">
    <name type="scientific">Mycoplasma tauri</name>
    <dbReference type="NCBI Taxonomy" id="547987"/>
    <lineage>
        <taxon>Bacteria</taxon>
        <taxon>Bacillati</taxon>
        <taxon>Mycoplasmatota</taxon>
        <taxon>Mollicutes</taxon>
        <taxon>Mycoplasmataceae</taxon>
        <taxon>Mycoplasma</taxon>
    </lineage>
</organism>
<accession>A0A953T531</accession>
<dbReference type="NCBIfam" id="NF004489">
    <property type="entry name" value="PRK05819.1"/>
    <property type="match status" value="1"/>
</dbReference>
<dbReference type="CDD" id="cd09006">
    <property type="entry name" value="PNP_EcPNPI-like"/>
    <property type="match status" value="1"/>
</dbReference>
<dbReference type="Gene3D" id="3.40.50.1580">
    <property type="entry name" value="Nucleoside phosphorylase domain"/>
    <property type="match status" value="1"/>
</dbReference>
<dbReference type="AlphaFoldDB" id="A0A953T531"/>
<evidence type="ECO:0000313" key="7">
    <source>
        <dbReference type="EMBL" id="MBZ4195615.1"/>
    </source>
</evidence>
<gene>
    <name evidence="7" type="primary">deoD</name>
    <name evidence="7" type="ORF">LAD73_02720</name>
</gene>
<evidence type="ECO:0000256" key="5">
    <source>
        <dbReference type="ARBA" id="ARBA00048447"/>
    </source>
</evidence>
<sequence length="234" mass="26128">MTPHINAKAGQIAKVVLMPGDPLRAKYIADTFLDEGYEIVNTVRNMLMFTGTYKGRKITIAASGMGCPSIGIYSYELFNFYGVEKIVRIGSAGSYKADLKLYDTVLVDSCYSDSNAFRRLVVNDHSSVAYPSVELNEELEKHARELNIPLTKVRAHSSDVFYSSVPLEERIKETQADCVEMESYALFTNAERLGKKAACLLTISDNLITHEETTPEERQSAFTNMMKIALELAQ</sequence>
<dbReference type="GO" id="GO:0004731">
    <property type="term" value="F:purine-nucleoside phosphorylase activity"/>
    <property type="evidence" value="ECO:0007669"/>
    <property type="project" value="InterPro"/>
</dbReference>
<dbReference type="EC" id="2.4.2.3" evidence="1"/>
<evidence type="ECO:0000256" key="4">
    <source>
        <dbReference type="ARBA" id="ARBA00022679"/>
    </source>
</evidence>
<dbReference type="PANTHER" id="PTHR43691">
    <property type="entry name" value="URIDINE PHOSPHORYLASE"/>
    <property type="match status" value="1"/>
</dbReference>
<comment type="catalytic activity">
    <reaction evidence="5">
        <text>uridine + phosphate = alpha-D-ribose 1-phosphate + uracil</text>
        <dbReference type="Rhea" id="RHEA:24388"/>
        <dbReference type="ChEBI" id="CHEBI:16704"/>
        <dbReference type="ChEBI" id="CHEBI:17568"/>
        <dbReference type="ChEBI" id="CHEBI:43474"/>
        <dbReference type="ChEBI" id="CHEBI:57720"/>
        <dbReference type="EC" id="2.4.2.3"/>
    </reaction>
</comment>
<evidence type="ECO:0000256" key="1">
    <source>
        <dbReference type="ARBA" id="ARBA00011888"/>
    </source>
</evidence>
<dbReference type="GO" id="GO:0004850">
    <property type="term" value="F:uridine phosphorylase activity"/>
    <property type="evidence" value="ECO:0007669"/>
    <property type="project" value="UniProtKB-EC"/>
</dbReference>
<dbReference type="InterPro" id="IPR004402">
    <property type="entry name" value="DeoD-type"/>
</dbReference>
<dbReference type="SUPFAM" id="SSF53167">
    <property type="entry name" value="Purine and uridine phosphorylases"/>
    <property type="match status" value="1"/>
</dbReference>
<dbReference type="GO" id="GO:0005829">
    <property type="term" value="C:cytosol"/>
    <property type="evidence" value="ECO:0007669"/>
    <property type="project" value="TreeGrafter"/>
</dbReference>
<dbReference type="PANTHER" id="PTHR43691:SF11">
    <property type="entry name" value="FI09636P-RELATED"/>
    <property type="match status" value="1"/>
</dbReference>
<dbReference type="Proteomes" id="UP000772186">
    <property type="component" value="Unassembled WGS sequence"/>
</dbReference>
<dbReference type="GO" id="GO:0006152">
    <property type="term" value="P:purine nucleoside catabolic process"/>
    <property type="evidence" value="ECO:0007669"/>
    <property type="project" value="TreeGrafter"/>
</dbReference>
<proteinExistence type="predicted"/>
<dbReference type="NCBIfam" id="TIGR00107">
    <property type="entry name" value="deoD"/>
    <property type="match status" value="1"/>
</dbReference>